<protein>
    <submittedName>
        <fullName evidence="2">Genomic scaffold, ProqFM164S01</fullName>
    </submittedName>
</protein>
<dbReference type="EMBL" id="HG792015">
    <property type="protein sequence ID" value="CDM26219.1"/>
    <property type="molecule type" value="Genomic_DNA"/>
</dbReference>
<name>W6PW94_PENRF</name>
<evidence type="ECO:0000313" key="3">
    <source>
        <dbReference type="Proteomes" id="UP000030686"/>
    </source>
</evidence>
<proteinExistence type="predicted"/>
<organism evidence="2 3">
    <name type="scientific">Penicillium roqueforti (strain FM164)</name>
    <dbReference type="NCBI Taxonomy" id="1365484"/>
    <lineage>
        <taxon>Eukaryota</taxon>
        <taxon>Fungi</taxon>
        <taxon>Dikarya</taxon>
        <taxon>Ascomycota</taxon>
        <taxon>Pezizomycotina</taxon>
        <taxon>Eurotiomycetes</taxon>
        <taxon>Eurotiomycetidae</taxon>
        <taxon>Eurotiales</taxon>
        <taxon>Aspergillaceae</taxon>
        <taxon>Penicillium</taxon>
    </lineage>
</organism>
<sequence length="75" mass="8179">MVLGICTEIIMPGGSQSARAHELAPGSRRGSRRCGRRIWRSSLILPTVLPFFISSAALFFIYLLHDEGCTAAAED</sequence>
<evidence type="ECO:0000256" key="1">
    <source>
        <dbReference type="SAM" id="Phobius"/>
    </source>
</evidence>
<gene>
    <name evidence="2" type="ORF">PROQFM164_S01g000028</name>
</gene>
<reference evidence="2" key="1">
    <citation type="journal article" date="2014" name="Nat. Commun.">
        <title>Multiple recent horizontal transfers of a large genomic region in cheese making fungi.</title>
        <authorList>
            <person name="Cheeseman K."/>
            <person name="Ropars J."/>
            <person name="Renault P."/>
            <person name="Dupont J."/>
            <person name="Gouzy J."/>
            <person name="Branca A."/>
            <person name="Abraham A.L."/>
            <person name="Ceppi M."/>
            <person name="Conseiller E."/>
            <person name="Debuchy R."/>
            <person name="Malagnac F."/>
            <person name="Goarin A."/>
            <person name="Silar P."/>
            <person name="Lacoste S."/>
            <person name="Sallet E."/>
            <person name="Bensimon A."/>
            <person name="Giraud T."/>
            <person name="Brygoo Y."/>
        </authorList>
    </citation>
    <scope>NUCLEOTIDE SEQUENCE [LARGE SCALE GENOMIC DNA]</scope>
    <source>
        <strain evidence="2">FM164</strain>
    </source>
</reference>
<feature type="transmembrane region" description="Helical" evidence="1">
    <location>
        <begin position="38"/>
        <end position="64"/>
    </location>
</feature>
<accession>W6PW94</accession>
<keyword evidence="1" id="KW-0812">Transmembrane</keyword>
<dbReference type="Proteomes" id="UP000030686">
    <property type="component" value="Unassembled WGS sequence"/>
</dbReference>
<keyword evidence="1" id="KW-0472">Membrane</keyword>
<keyword evidence="3" id="KW-1185">Reference proteome</keyword>
<dbReference type="AlphaFoldDB" id="W6PW94"/>
<evidence type="ECO:0000313" key="2">
    <source>
        <dbReference type="EMBL" id="CDM26219.1"/>
    </source>
</evidence>
<keyword evidence="1" id="KW-1133">Transmembrane helix</keyword>